<dbReference type="RefSeq" id="WP_343854046.1">
    <property type="nucleotide sequence ID" value="NZ_BAAAFI010000045.1"/>
</dbReference>
<reference evidence="2 3" key="1">
    <citation type="journal article" date="2019" name="Int. J. Syst. Evol. Microbiol.">
        <title>The Global Catalogue of Microorganisms (GCM) 10K type strain sequencing project: providing services to taxonomists for standard genome sequencing and annotation.</title>
        <authorList>
            <consortium name="The Broad Institute Genomics Platform"/>
            <consortium name="The Broad Institute Genome Sequencing Center for Infectious Disease"/>
            <person name="Wu L."/>
            <person name="Ma J."/>
        </authorList>
    </citation>
    <scope>NUCLEOTIDE SEQUENCE [LARGE SCALE GENOMIC DNA]</scope>
    <source>
        <strain evidence="2 3">JCM 16112</strain>
    </source>
</reference>
<dbReference type="PROSITE" id="PS51819">
    <property type="entry name" value="VOC"/>
    <property type="match status" value="1"/>
</dbReference>
<dbReference type="Gene3D" id="3.10.180.10">
    <property type="entry name" value="2,3-Dihydroxybiphenyl 1,2-Dioxygenase, domain 1"/>
    <property type="match status" value="1"/>
</dbReference>
<organism evidence="2 3">
    <name type="scientific">Algoriphagus jejuensis</name>
    <dbReference type="NCBI Taxonomy" id="419934"/>
    <lineage>
        <taxon>Bacteria</taxon>
        <taxon>Pseudomonadati</taxon>
        <taxon>Bacteroidota</taxon>
        <taxon>Cytophagia</taxon>
        <taxon>Cytophagales</taxon>
        <taxon>Cyclobacteriaceae</taxon>
        <taxon>Algoriphagus</taxon>
    </lineage>
</organism>
<accession>A0ABN1N4G5</accession>
<dbReference type="InterPro" id="IPR029068">
    <property type="entry name" value="Glyas_Bleomycin-R_OHBP_Dase"/>
</dbReference>
<dbReference type="EMBL" id="BAAAFI010000045">
    <property type="protein sequence ID" value="GAA0880597.1"/>
    <property type="molecule type" value="Genomic_DNA"/>
</dbReference>
<evidence type="ECO:0000259" key="1">
    <source>
        <dbReference type="PROSITE" id="PS51819"/>
    </source>
</evidence>
<proteinExistence type="predicted"/>
<comment type="caution">
    <text evidence="2">The sequence shown here is derived from an EMBL/GenBank/DDBJ whole genome shotgun (WGS) entry which is preliminary data.</text>
</comment>
<name>A0ABN1N4G5_9BACT</name>
<keyword evidence="3" id="KW-1185">Reference proteome</keyword>
<evidence type="ECO:0000313" key="3">
    <source>
        <dbReference type="Proteomes" id="UP001500469"/>
    </source>
</evidence>
<protein>
    <recommendedName>
        <fullName evidence="1">VOC domain-containing protein</fullName>
    </recommendedName>
</protein>
<dbReference type="InterPro" id="IPR037523">
    <property type="entry name" value="VOC_core"/>
</dbReference>
<sequence length="124" mass="14317">MRPKLTGSRHVLAVKNLKTSADYYKTLLGFETLWSDDFWHFLVRDEITLMLGECADEVPAGDTGDHSYFGYFEVKHIDTLFEEYQAKGVEFLSPVQDRPWGQREFTLRTPDGHRIAFGEEIARG</sequence>
<dbReference type="Pfam" id="PF00903">
    <property type="entry name" value="Glyoxalase"/>
    <property type="match status" value="1"/>
</dbReference>
<dbReference type="InterPro" id="IPR004360">
    <property type="entry name" value="Glyas_Fos-R_dOase_dom"/>
</dbReference>
<feature type="domain" description="VOC" evidence="1">
    <location>
        <begin position="4"/>
        <end position="120"/>
    </location>
</feature>
<evidence type="ECO:0000313" key="2">
    <source>
        <dbReference type="EMBL" id="GAA0880597.1"/>
    </source>
</evidence>
<gene>
    <name evidence="2" type="ORF">GCM10009119_35670</name>
</gene>
<dbReference type="Proteomes" id="UP001500469">
    <property type="component" value="Unassembled WGS sequence"/>
</dbReference>
<dbReference type="SUPFAM" id="SSF54593">
    <property type="entry name" value="Glyoxalase/Bleomycin resistance protein/Dihydroxybiphenyl dioxygenase"/>
    <property type="match status" value="1"/>
</dbReference>